<dbReference type="InterPro" id="IPR018060">
    <property type="entry name" value="HTH_AraC"/>
</dbReference>
<evidence type="ECO:0000313" key="6">
    <source>
        <dbReference type="EMBL" id="TDL81090.1"/>
    </source>
</evidence>
<evidence type="ECO:0000256" key="1">
    <source>
        <dbReference type="ARBA" id="ARBA00023015"/>
    </source>
</evidence>
<dbReference type="SMART" id="SM00342">
    <property type="entry name" value="HTH_ARAC"/>
    <property type="match status" value="1"/>
</dbReference>
<dbReference type="Pfam" id="PF12833">
    <property type="entry name" value="HTH_18"/>
    <property type="match status" value="1"/>
</dbReference>
<keyword evidence="7" id="KW-1185">Reference proteome</keyword>
<dbReference type="PRINTS" id="PR00032">
    <property type="entry name" value="HTHARAC"/>
</dbReference>
<keyword evidence="2" id="KW-0238">DNA-binding</keyword>
<dbReference type="GO" id="GO:0003700">
    <property type="term" value="F:DNA-binding transcription factor activity"/>
    <property type="evidence" value="ECO:0007669"/>
    <property type="project" value="InterPro"/>
</dbReference>
<keyword evidence="1" id="KW-0805">Transcription regulation</keyword>
<dbReference type="InterPro" id="IPR020449">
    <property type="entry name" value="Tscrpt_reg_AraC-type_HTH"/>
</dbReference>
<dbReference type="AlphaFoldDB" id="A0A4R6AB94"/>
<organism evidence="6 7">
    <name type="scientific">Palleronia sediminis</name>
    <dbReference type="NCBI Taxonomy" id="2547833"/>
    <lineage>
        <taxon>Bacteria</taxon>
        <taxon>Pseudomonadati</taxon>
        <taxon>Pseudomonadota</taxon>
        <taxon>Alphaproteobacteria</taxon>
        <taxon>Rhodobacterales</taxon>
        <taxon>Roseobacteraceae</taxon>
        <taxon>Palleronia</taxon>
    </lineage>
</organism>
<dbReference type="SUPFAM" id="SSF46689">
    <property type="entry name" value="Homeodomain-like"/>
    <property type="match status" value="1"/>
</dbReference>
<protein>
    <submittedName>
        <fullName evidence="6">Helix-turn-helix domain-containing protein</fullName>
    </submittedName>
</protein>
<dbReference type="InterPro" id="IPR009057">
    <property type="entry name" value="Homeodomain-like_sf"/>
</dbReference>
<dbReference type="EMBL" id="SNAA01000006">
    <property type="protein sequence ID" value="TDL81090.1"/>
    <property type="molecule type" value="Genomic_DNA"/>
</dbReference>
<evidence type="ECO:0000256" key="2">
    <source>
        <dbReference type="ARBA" id="ARBA00023125"/>
    </source>
</evidence>
<dbReference type="RefSeq" id="WP_133396369.1">
    <property type="nucleotide sequence ID" value="NZ_SNAA01000006.1"/>
</dbReference>
<evidence type="ECO:0000313" key="7">
    <source>
        <dbReference type="Proteomes" id="UP000295701"/>
    </source>
</evidence>
<name>A0A4R6AB94_9RHOB</name>
<dbReference type="PANTHER" id="PTHR43280:SF32">
    <property type="entry name" value="TRANSCRIPTIONAL REGULATORY PROTEIN"/>
    <property type="match status" value="1"/>
</dbReference>
<dbReference type="Proteomes" id="UP000295701">
    <property type="component" value="Unassembled WGS sequence"/>
</dbReference>
<gene>
    <name evidence="6" type="ORF">E2L08_07045</name>
</gene>
<feature type="region of interest" description="Disordered" evidence="4">
    <location>
        <begin position="270"/>
        <end position="289"/>
    </location>
</feature>
<keyword evidence="3" id="KW-0804">Transcription</keyword>
<dbReference type="OrthoDB" id="9814125at2"/>
<dbReference type="GO" id="GO:0043565">
    <property type="term" value="F:sequence-specific DNA binding"/>
    <property type="evidence" value="ECO:0007669"/>
    <property type="project" value="InterPro"/>
</dbReference>
<reference evidence="6 7" key="1">
    <citation type="submission" date="2019-03" db="EMBL/GenBank/DDBJ databases">
        <title>Primorskyibacter sp. SS33 isolated from sediments.</title>
        <authorList>
            <person name="Xunke S."/>
        </authorList>
    </citation>
    <scope>NUCLEOTIDE SEQUENCE [LARGE SCALE GENOMIC DNA]</scope>
    <source>
        <strain evidence="6 7">SS33</strain>
    </source>
</reference>
<evidence type="ECO:0000256" key="3">
    <source>
        <dbReference type="ARBA" id="ARBA00023163"/>
    </source>
</evidence>
<proteinExistence type="predicted"/>
<dbReference type="PROSITE" id="PS01124">
    <property type="entry name" value="HTH_ARAC_FAMILY_2"/>
    <property type="match status" value="1"/>
</dbReference>
<comment type="caution">
    <text evidence="6">The sequence shown here is derived from an EMBL/GenBank/DDBJ whole genome shotgun (WGS) entry which is preliminary data.</text>
</comment>
<evidence type="ECO:0000259" key="5">
    <source>
        <dbReference type="PROSITE" id="PS01124"/>
    </source>
</evidence>
<evidence type="ECO:0000256" key="4">
    <source>
        <dbReference type="SAM" id="MobiDB-lite"/>
    </source>
</evidence>
<feature type="domain" description="HTH araC/xylS-type" evidence="5">
    <location>
        <begin position="175"/>
        <end position="273"/>
    </location>
</feature>
<dbReference type="PANTHER" id="PTHR43280">
    <property type="entry name" value="ARAC-FAMILY TRANSCRIPTIONAL REGULATOR"/>
    <property type="match status" value="1"/>
</dbReference>
<sequence length="289" mass="31103">MTRHPVAPDPVRPVAHHIHAPLHQVTFALRPARGHMVVLLGGSSAVTMGGEPASRAIPGLAWLPAGNGGRLVFAPGSVGWLLELPGPRLARAVPPGLDEAMRGLLGKALFLPLDNPALRDELQTGMRAMRDELATAGPGFDAACDCRLGLMLLSLWRLALAHRAVGGGETSGLSDRFVLLAQQNARSHWSVAEYCGALGVDRDRLGRVVHRATGLSPRAYLHGELHRQACDLLLGTGLQVRQVAYRLGFSDPAYFNRFFTRMEGTPPSRFRRNAARARSATDGSFAAWP</sequence>
<dbReference type="Gene3D" id="1.10.10.60">
    <property type="entry name" value="Homeodomain-like"/>
    <property type="match status" value="1"/>
</dbReference>
<accession>A0A4R6AB94</accession>